<dbReference type="OrthoDB" id="3541062at2"/>
<gene>
    <name evidence="3" type="ORF">E1284_36095</name>
</gene>
<feature type="compositionally biased region" description="Basic and acidic residues" evidence="1">
    <location>
        <begin position="95"/>
        <end position="111"/>
    </location>
</feature>
<feature type="transmembrane region" description="Helical" evidence="2">
    <location>
        <begin position="20"/>
        <end position="39"/>
    </location>
</feature>
<name>A0A4R4NE14_9ACTN</name>
<evidence type="ECO:0000256" key="2">
    <source>
        <dbReference type="SAM" id="Phobius"/>
    </source>
</evidence>
<evidence type="ECO:0000313" key="3">
    <source>
        <dbReference type="EMBL" id="TDC04952.1"/>
    </source>
</evidence>
<dbReference type="AlphaFoldDB" id="A0A4R4NE14"/>
<dbReference type="Pfam" id="PF10745">
    <property type="entry name" value="DUF2530"/>
    <property type="match status" value="1"/>
</dbReference>
<comment type="caution">
    <text evidence="3">The sequence shown here is derived from an EMBL/GenBank/DDBJ whole genome shotgun (WGS) entry which is preliminary data.</text>
</comment>
<evidence type="ECO:0000313" key="4">
    <source>
        <dbReference type="Proteomes" id="UP000295431"/>
    </source>
</evidence>
<dbReference type="Proteomes" id="UP000295431">
    <property type="component" value="Unassembled WGS sequence"/>
</dbReference>
<dbReference type="RefSeq" id="WP_131944646.1">
    <property type="nucleotide sequence ID" value="NZ_BAAAMX010000045.1"/>
</dbReference>
<organism evidence="3 4">
    <name type="scientific">Actinomadura bangladeshensis</name>
    <dbReference type="NCBI Taxonomy" id="453573"/>
    <lineage>
        <taxon>Bacteria</taxon>
        <taxon>Bacillati</taxon>
        <taxon>Actinomycetota</taxon>
        <taxon>Actinomycetes</taxon>
        <taxon>Streptosporangiales</taxon>
        <taxon>Thermomonosporaceae</taxon>
        <taxon>Actinomadura</taxon>
    </lineage>
</organism>
<feature type="transmembrane region" description="Helical" evidence="2">
    <location>
        <begin position="45"/>
        <end position="64"/>
    </location>
</feature>
<protein>
    <submittedName>
        <fullName evidence="3">DUF2530 domain-containing protein</fullName>
    </submittedName>
</protein>
<keyword evidence="2" id="KW-0812">Transmembrane</keyword>
<sequence length="111" mass="12167">MSRARRPDPPPMQTNDVRIAAAGTAAWAIALVVLLIAGLPSDDRWWLWVCVAGIGIGLFAMWYVPRLQSGRARQEAARAAERRAVLDGPGASPAVEREHPAERADDRERVD</sequence>
<keyword evidence="2" id="KW-1133">Transmembrane helix</keyword>
<dbReference type="EMBL" id="SMJW01000320">
    <property type="protein sequence ID" value="TDC04952.1"/>
    <property type="molecule type" value="Genomic_DNA"/>
</dbReference>
<dbReference type="InterPro" id="IPR019681">
    <property type="entry name" value="DUF2530"/>
</dbReference>
<keyword evidence="4" id="KW-1185">Reference proteome</keyword>
<evidence type="ECO:0000256" key="1">
    <source>
        <dbReference type="SAM" id="MobiDB-lite"/>
    </source>
</evidence>
<feature type="region of interest" description="Disordered" evidence="1">
    <location>
        <begin position="78"/>
        <end position="111"/>
    </location>
</feature>
<accession>A0A4R4NE14</accession>
<proteinExistence type="predicted"/>
<reference evidence="3 4" key="1">
    <citation type="submission" date="2019-03" db="EMBL/GenBank/DDBJ databases">
        <title>Draft genome sequences of novel Actinobacteria.</title>
        <authorList>
            <person name="Sahin N."/>
            <person name="Ay H."/>
            <person name="Saygin H."/>
        </authorList>
    </citation>
    <scope>NUCLEOTIDE SEQUENCE [LARGE SCALE GENOMIC DNA]</scope>
    <source>
        <strain evidence="3 4">DSM 45347</strain>
    </source>
</reference>
<keyword evidence="2" id="KW-0472">Membrane</keyword>